<keyword evidence="1" id="KW-0132">Cell division</keyword>
<dbReference type="Gene3D" id="2.130.10.10">
    <property type="entry name" value="YVTN repeat-like/Quinoprotein amine dehydrogenase"/>
    <property type="match status" value="1"/>
</dbReference>
<organism evidence="6 7">
    <name type="scientific">Cryomyces minteri</name>
    <dbReference type="NCBI Taxonomy" id="331657"/>
    <lineage>
        <taxon>Eukaryota</taxon>
        <taxon>Fungi</taxon>
        <taxon>Dikarya</taxon>
        <taxon>Ascomycota</taxon>
        <taxon>Pezizomycotina</taxon>
        <taxon>Dothideomycetes</taxon>
        <taxon>Dothideomycetes incertae sedis</taxon>
        <taxon>Cryomyces</taxon>
    </lineage>
</organism>
<dbReference type="STRING" id="331657.A0A4U0WWJ6"/>
<name>A0A4U0WWJ6_9PEZI</name>
<dbReference type="PANTHER" id="PTHR13260:SF0">
    <property type="entry name" value="ANAPHASE-PROMOTING COMPLEX SUBUNIT 4"/>
    <property type="match status" value="1"/>
</dbReference>
<keyword evidence="2" id="KW-0498">Mitosis</keyword>
<keyword evidence="4" id="KW-0131">Cell cycle</keyword>
<dbReference type="GO" id="GO:0070979">
    <property type="term" value="P:protein K11-linked ubiquitination"/>
    <property type="evidence" value="ECO:0007669"/>
    <property type="project" value="TreeGrafter"/>
</dbReference>
<dbReference type="PANTHER" id="PTHR13260">
    <property type="entry name" value="ANAPHASE PROMOTING COMPLEX SUBUNIT 4 APC4"/>
    <property type="match status" value="1"/>
</dbReference>
<dbReference type="InterPro" id="IPR024789">
    <property type="entry name" value="APC4"/>
</dbReference>
<dbReference type="GO" id="GO:0034399">
    <property type="term" value="C:nuclear periphery"/>
    <property type="evidence" value="ECO:0007669"/>
    <property type="project" value="TreeGrafter"/>
</dbReference>
<evidence type="ECO:0000256" key="2">
    <source>
        <dbReference type="ARBA" id="ARBA00022776"/>
    </source>
</evidence>
<proteinExistence type="predicted"/>
<feature type="non-terminal residue" evidence="6">
    <location>
        <position position="303"/>
    </location>
</feature>
<dbReference type="InterPro" id="IPR015943">
    <property type="entry name" value="WD40/YVTN_repeat-like_dom_sf"/>
</dbReference>
<evidence type="ECO:0000256" key="1">
    <source>
        <dbReference type="ARBA" id="ARBA00022618"/>
    </source>
</evidence>
<evidence type="ECO:0000256" key="3">
    <source>
        <dbReference type="ARBA" id="ARBA00022786"/>
    </source>
</evidence>
<reference evidence="6 7" key="1">
    <citation type="submission" date="2017-03" db="EMBL/GenBank/DDBJ databases">
        <title>Genomes of endolithic fungi from Antarctica.</title>
        <authorList>
            <person name="Coleine C."/>
            <person name="Masonjones S."/>
            <person name="Stajich J.E."/>
        </authorList>
    </citation>
    <scope>NUCLEOTIDE SEQUENCE [LARGE SCALE GENOMIC DNA]</scope>
    <source>
        <strain evidence="6 7">CCFEE 5187</strain>
    </source>
</reference>
<protein>
    <recommendedName>
        <fullName evidence="5">Anaphase-promoting complex subunit 4-like WD40 domain-containing protein</fullName>
    </recommendedName>
</protein>
<comment type="caution">
    <text evidence="6">The sequence shown here is derived from an EMBL/GenBank/DDBJ whole genome shotgun (WGS) entry which is preliminary data.</text>
</comment>
<dbReference type="GO" id="GO:0031145">
    <property type="term" value="P:anaphase-promoting complex-dependent catabolic process"/>
    <property type="evidence" value="ECO:0007669"/>
    <property type="project" value="InterPro"/>
</dbReference>
<accession>A0A4U0WWJ6</accession>
<gene>
    <name evidence="6" type="ORF">B0A49_08709</name>
</gene>
<dbReference type="OrthoDB" id="2110451at2759"/>
<dbReference type="Proteomes" id="UP000308768">
    <property type="component" value="Unassembled WGS sequence"/>
</dbReference>
<evidence type="ECO:0000256" key="4">
    <source>
        <dbReference type="ARBA" id="ARBA00023306"/>
    </source>
</evidence>
<dbReference type="SUPFAM" id="SSF117289">
    <property type="entry name" value="Nucleoporin domain"/>
    <property type="match status" value="1"/>
</dbReference>
<sequence>MLQTEKTLPQPVHSNLLAYCPTMDLIAIVTEDEQLDVYRLNGQRAFGMKRKSPRLSIDSMCWKFNGQYLAVAWDDGSVDTLSAESGKVDRQGLRETSTGDGTSRTSCLGWGVNFIDIVGVRARTETSSDHLSASFEEQLQSRAAAIPWTQEQEKVTLDDFLERNPDLDTLGVHPELPKQLALLDVESLLPKLSSLIVRSGQAALPGFRGKQKLGYSDPDVELFNSQSILVYAGDEGRQFSAFSKWLRFQIDMQVTEPGSIAAEETAEQEAGIDYIQVLAYVEGALNHSKLDPFLTQDLAGEPS</sequence>
<dbReference type="GO" id="GO:0051301">
    <property type="term" value="P:cell division"/>
    <property type="evidence" value="ECO:0007669"/>
    <property type="project" value="UniProtKB-KW"/>
</dbReference>
<dbReference type="AlphaFoldDB" id="A0A4U0WWJ6"/>
<keyword evidence="3" id="KW-0833">Ubl conjugation pathway</keyword>
<dbReference type="GO" id="GO:0005680">
    <property type="term" value="C:anaphase-promoting complex"/>
    <property type="evidence" value="ECO:0007669"/>
    <property type="project" value="InterPro"/>
</dbReference>
<keyword evidence="7" id="KW-1185">Reference proteome</keyword>
<evidence type="ECO:0000313" key="7">
    <source>
        <dbReference type="Proteomes" id="UP000308768"/>
    </source>
</evidence>
<feature type="domain" description="Anaphase-promoting complex subunit 4-like WD40" evidence="5">
    <location>
        <begin position="17"/>
        <end position="113"/>
    </location>
</feature>
<dbReference type="InterPro" id="IPR024977">
    <property type="entry name" value="Apc4-like_WD40_dom"/>
</dbReference>
<dbReference type="EMBL" id="NAJN01000847">
    <property type="protein sequence ID" value="TKA68104.1"/>
    <property type="molecule type" value="Genomic_DNA"/>
</dbReference>
<evidence type="ECO:0000313" key="6">
    <source>
        <dbReference type="EMBL" id="TKA68104.1"/>
    </source>
</evidence>
<dbReference type="Pfam" id="PF12894">
    <property type="entry name" value="ANAPC4_WD40"/>
    <property type="match status" value="1"/>
</dbReference>
<evidence type="ECO:0000259" key="5">
    <source>
        <dbReference type="Pfam" id="PF12894"/>
    </source>
</evidence>